<dbReference type="EMBL" id="AWWV01014145">
    <property type="protein sequence ID" value="OMO58770.1"/>
    <property type="molecule type" value="Genomic_DNA"/>
</dbReference>
<keyword evidence="2" id="KW-1185">Reference proteome</keyword>
<dbReference type="Gramene" id="OMO58770">
    <property type="protein sequence ID" value="OMO58770"/>
    <property type="gene ID" value="CCACVL1_25363"/>
</dbReference>
<evidence type="ECO:0000313" key="2">
    <source>
        <dbReference type="Proteomes" id="UP000188268"/>
    </source>
</evidence>
<evidence type="ECO:0000313" key="1">
    <source>
        <dbReference type="EMBL" id="OMO58770.1"/>
    </source>
</evidence>
<accession>A0A1R3GL61</accession>
<name>A0A1R3GL61_COCAP</name>
<comment type="caution">
    <text evidence="1">The sequence shown here is derived from an EMBL/GenBank/DDBJ whole genome shotgun (WGS) entry which is preliminary data.</text>
</comment>
<dbReference type="OrthoDB" id="427480at2759"/>
<proteinExistence type="predicted"/>
<dbReference type="AlphaFoldDB" id="A0A1R3GL61"/>
<reference evidence="1 2" key="1">
    <citation type="submission" date="2013-09" db="EMBL/GenBank/DDBJ databases">
        <title>Corchorus capsularis genome sequencing.</title>
        <authorList>
            <person name="Alam M."/>
            <person name="Haque M.S."/>
            <person name="Islam M.S."/>
            <person name="Emdad E.M."/>
            <person name="Islam M.M."/>
            <person name="Ahmed B."/>
            <person name="Halim A."/>
            <person name="Hossen Q.M.M."/>
            <person name="Hossain M.Z."/>
            <person name="Ahmed R."/>
            <person name="Khan M.M."/>
            <person name="Islam R."/>
            <person name="Rashid M.M."/>
            <person name="Khan S.A."/>
            <person name="Rahman M.S."/>
            <person name="Alam M."/>
        </authorList>
    </citation>
    <scope>NUCLEOTIDE SEQUENCE [LARGE SCALE GENOMIC DNA]</scope>
    <source>
        <strain evidence="2">cv. CVL-1</strain>
        <tissue evidence="1">Whole seedling</tissue>
    </source>
</reference>
<protein>
    <submittedName>
        <fullName evidence="1">Uncharacterized protein</fullName>
    </submittedName>
</protein>
<organism evidence="1 2">
    <name type="scientific">Corchorus capsularis</name>
    <name type="common">Jute</name>
    <dbReference type="NCBI Taxonomy" id="210143"/>
    <lineage>
        <taxon>Eukaryota</taxon>
        <taxon>Viridiplantae</taxon>
        <taxon>Streptophyta</taxon>
        <taxon>Embryophyta</taxon>
        <taxon>Tracheophyta</taxon>
        <taxon>Spermatophyta</taxon>
        <taxon>Magnoliopsida</taxon>
        <taxon>eudicotyledons</taxon>
        <taxon>Gunneridae</taxon>
        <taxon>Pentapetalae</taxon>
        <taxon>rosids</taxon>
        <taxon>malvids</taxon>
        <taxon>Malvales</taxon>
        <taxon>Malvaceae</taxon>
        <taxon>Grewioideae</taxon>
        <taxon>Apeibeae</taxon>
        <taxon>Corchorus</taxon>
    </lineage>
</organism>
<sequence length="172" mass="19187">MLGHPLQALVFAGPNGIKENSVKLGVGEDLYVLFAGILTMRPWNRVIDPTVDHLVINGPESDLSETQNLIADIHLEIVICYFSKGNFFLSIAIVLYDFPRGEEDEEATVNQAADHGEVQLMPEEENTQRQQTQGDYNYGLLRDLLGDGFSQWMMRNGVNRGKCQAMNSQQGS</sequence>
<dbReference type="Proteomes" id="UP000188268">
    <property type="component" value="Unassembled WGS sequence"/>
</dbReference>
<dbReference type="STRING" id="210143.A0A1R3GL61"/>
<gene>
    <name evidence="1" type="ORF">CCACVL1_25363</name>
</gene>